<dbReference type="RefSeq" id="WP_021286441.1">
    <property type="nucleotide sequence ID" value="NZ_AUPZ01000002.1"/>
</dbReference>
<dbReference type="Gene3D" id="1.10.357.10">
    <property type="entry name" value="Tetracycline Repressor, domain 2"/>
    <property type="match status" value="1"/>
</dbReference>
<dbReference type="PATRIC" id="fig|1172190.3.peg.151"/>
<dbReference type="GO" id="GO:0003677">
    <property type="term" value="F:DNA binding"/>
    <property type="evidence" value="ECO:0007669"/>
    <property type="project" value="UniProtKB-UniRule"/>
</dbReference>
<dbReference type="InterPro" id="IPR009057">
    <property type="entry name" value="Homeodomain-like_sf"/>
</dbReference>
<proteinExistence type="predicted"/>
<dbReference type="InterPro" id="IPR001647">
    <property type="entry name" value="HTH_TetR"/>
</dbReference>
<dbReference type="SUPFAM" id="SSF48498">
    <property type="entry name" value="Tetracyclin repressor-like, C-terminal domain"/>
    <property type="match status" value="1"/>
</dbReference>
<dbReference type="AlphaFoldDB" id="T0L3D0"/>
<dbReference type="EMBL" id="AUPZ01000002">
    <property type="protein sequence ID" value="EQB40363.1"/>
    <property type="molecule type" value="Genomic_DNA"/>
</dbReference>
<protein>
    <recommendedName>
        <fullName evidence="3">HTH tetR-type domain-containing protein</fullName>
    </recommendedName>
</protein>
<dbReference type="eggNOG" id="COG1309">
    <property type="taxonomic scope" value="Bacteria"/>
</dbReference>
<evidence type="ECO:0000259" key="3">
    <source>
        <dbReference type="PROSITE" id="PS50977"/>
    </source>
</evidence>
<keyword evidence="5" id="KW-1185">Reference proteome</keyword>
<dbReference type="Gene3D" id="1.10.10.60">
    <property type="entry name" value="Homeodomain-like"/>
    <property type="match status" value="1"/>
</dbReference>
<feature type="domain" description="HTH tetR-type" evidence="3">
    <location>
        <begin position="4"/>
        <end position="64"/>
    </location>
</feature>
<reference evidence="4 5" key="1">
    <citation type="submission" date="2013-07" db="EMBL/GenBank/DDBJ databases">
        <title>Sulfurimonas hongkongensis AST-10 Genome Sequencing.</title>
        <authorList>
            <person name="Cai L."/>
            <person name="Zhang T."/>
        </authorList>
    </citation>
    <scope>NUCLEOTIDE SEQUENCE [LARGE SCALE GENOMIC DNA]</scope>
    <source>
        <strain evidence="4 5">AST-10</strain>
    </source>
</reference>
<dbReference type="PRINTS" id="PR00455">
    <property type="entry name" value="HTHTETR"/>
</dbReference>
<dbReference type="PROSITE" id="PS50977">
    <property type="entry name" value="HTH_TETR_2"/>
    <property type="match status" value="1"/>
</dbReference>
<organism evidence="4 5">
    <name type="scientific">Sulfurimonas hongkongensis</name>
    <dbReference type="NCBI Taxonomy" id="1172190"/>
    <lineage>
        <taxon>Bacteria</taxon>
        <taxon>Pseudomonadati</taxon>
        <taxon>Campylobacterota</taxon>
        <taxon>Epsilonproteobacteria</taxon>
        <taxon>Campylobacterales</taxon>
        <taxon>Sulfurimonadaceae</taxon>
        <taxon>Sulfurimonas</taxon>
    </lineage>
</organism>
<comment type="caution">
    <text evidence="4">The sequence shown here is derived from an EMBL/GenBank/DDBJ whole genome shotgun (WGS) entry which is preliminary data.</text>
</comment>
<dbReference type="SUPFAM" id="SSF46689">
    <property type="entry name" value="Homeodomain-like"/>
    <property type="match status" value="1"/>
</dbReference>
<feature type="DNA-binding region" description="H-T-H motif" evidence="2">
    <location>
        <begin position="27"/>
        <end position="46"/>
    </location>
</feature>
<name>T0L3D0_9BACT</name>
<dbReference type="OrthoDB" id="9790413at2"/>
<sequence>MAKKSKKELILTTAITNFSKYGYENTNLDLIAKECDITKPAIYYHYKDKAALYEAVVCSQFSKLAQIIEKNTLEGDAKDKLYNYINTFGSFLISNPTFSSIFAREIASTAATLPDKCAVFLSRTLARLILILEQGEDEKVFEKENPFMIQMMIVSTLTSYNTTKPLRERIFSVLEDKSKLPEIEFENIVESLSKKIIKGLLC</sequence>
<evidence type="ECO:0000256" key="1">
    <source>
        <dbReference type="ARBA" id="ARBA00023125"/>
    </source>
</evidence>
<evidence type="ECO:0000313" key="4">
    <source>
        <dbReference type="EMBL" id="EQB40363.1"/>
    </source>
</evidence>
<dbReference type="Proteomes" id="UP000015520">
    <property type="component" value="Unassembled WGS sequence"/>
</dbReference>
<dbReference type="STRING" id="1172190.M947_00780"/>
<gene>
    <name evidence="4" type="ORF">M947_00780</name>
</gene>
<dbReference type="InterPro" id="IPR036271">
    <property type="entry name" value="Tet_transcr_reg_TetR-rel_C_sf"/>
</dbReference>
<dbReference type="PANTHER" id="PTHR30328">
    <property type="entry name" value="TRANSCRIPTIONAL REPRESSOR"/>
    <property type="match status" value="1"/>
</dbReference>
<dbReference type="InterPro" id="IPR050109">
    <property type="entry name" value="HTH-type_TetR-like_transc_reg"/>
</dbReference>
<keyword evidence="1 2" id="KW-0238">DNA-binding</keyword>
<evidence type="ECO:0000313" key="5">
    <source>
        <dbReference type="Proteomes" id="UP000015520"/>
    </source>
</evidence>
<accession>T0L3D0</accession>
<dbReference type="Pfam" id="PF00440">
    <property type="entry name" value="TetR_N"/>
    <property type="match status" value="1"/>
</dbReference>
<dbReference type="PANTHER" id="PTHR30328:SF54">
    <property type="entry name" value="HTH-TYPE TRANSCRIPTIONAL REPRESSOR SCO4008"/>
    <property type="match status" value="1"/>
</dbReference>
<evidence type="ECO:0000256" key="2">
    <source>
        <dbReference type="PROSITE-ProRule" id="PRU00335"/>
    </source>
</evidence>